<comment type="caution">
    <text evidence="1">The sequence shown here is derived from an EMBL/GenBank/DDBJ whole genome shotgun (WGS) entry which is preliminary data.</text>
</comment>
<evidence type="ECO:0000313" key="2">
    <source>
        <dbReference type="Proteomes" id="UP000265366"/>
    </source>
</evidence>
<accession>A0A3A1PCA4</accession>
<dbReference type="PROSITE" id="PS51257">
    <property type="entry name" value="PROKAR_LIPOPROTEIN"/>
    <property type="match status" value="1"/>
</dbReference>
<name>A0A3A1PCA4_9SPHN</name>
<protein>
    <submittedName>
        <fullName evidence="1">Uncharacterized protein</fullName>
    </submittedName>
</protein>
<sequence>MQKIIRGFVPIAPLLFLMGCGVLTSQTEDDWDFATSTAVLGATPDELEARLGPALIKQVTEVDEYGDLTFQIGECQVSYTTIEGKIAIVRFKTDQPCQSKFQGVPFLEGYEFDAKPEFGDMPPDLAGTWRSNCLSPHCRNYSAQIQFLHSGVEEGENPMQISFMSFIDTREEQEVSAAWAHAIIGRSDIYSYELDLAGICGTADQVAATRILRGLTVDWISYGYGVDESKRAGCEAPPAAAITLSGVPAGRQADVQPVQRQASTADSESINVQPTTVRETTGLKVDGPVPPSEIGGAREGMAYSEVRRRIISAGYRPVPRPEGQFCGYAPSCSLPETDACAGAGTGQCSYYFEKAGQRIEVLGEGEEEGQPQGQTVYALLFTNYGSGQ</sequence>
<gene>
    <name evidence="1" type="ORF">D2V17_03390</name>
</gene>
<dbReference type="EMBL" id="QXFM01000025">
    <property type="protein sequence ID" value="RIV91193.1"/>
    <property type="molecule type" value="Genomic_DNA"/>
</dbReference>
<dbReference type="Proteomes" id="UP000265366">
    <property type="component" value="Unassembled WGS sequence"/>
</dbReference>
<reference evidence="1 2" key="1">
    <citation type="submission" date="2018-08" db="EMBL/GenBank/DDBJ databases">
        <title>Erythrobacter zhengii sp.nov., a bacterium isolated from deep-sea sediment.</title>
        <authorList>
            <person name="Fang C."/>
            <person name="Wu Y.-H."/>
            <person name="Sun C."/>
            <person name="Wang H."/>
            <person name="Cheng H."/>
            <person name="Meng F.-X."/>
            <person name="Wang C.-S."/>
            <person name="Xu X.-W."/>
        </authorList>
    </citation>
    <scope>NUCLEOTIDE SEQUENCE [LARGE SCALE GENOMIC DNA]</scope>
    <source>
        <strain evidence="1 2">CCTCC AB 2015396</strain>
    </source>
</reference>
<proteinExistence type="predicted"/>
<keyword evidence="2" id="KW-1185">Reference proteome</keyword>
<dbReference type="RefSeq" id="WP_119591728.1">
    <property type="nucleotide sequence ID" value="NZ_QXFM01000025.1"/>
</dbReference>
<dbReference type="OrthoDB" id="8447370at2"/>
<organism evidence="1 2">
    <name type="scientific">Aurantiacibacter xanthus</name>
    <dbReference type="NCBI Taxonomy" id="1784712"/>
    <lineage>
        <taxon>Bacteria</taxon>
        <taxon>Pseudomonadati</taxon>
        <taxon>Pseudomonadota</taxon>
        <taxon>Alphaproteobacteria</taxon>
        <taxon>Sphingomonadales</taxon>
        <taxon>Erythrobacteraceae</taxon>
        <taxon>Aurantiacibacter</taxon>
    </lineage>
</organism>
<evidence type="ECO:0000313" key="1">
    <source>
        <dbReference type="EMBL" id="RIV91193.1"/>
    </source>
</evidence>
<dbReference type="AlphaFoldDB" id="A0A3A1PCA4"/>